<dbReference type="InterPro" id="IPR001279">
    <property type="entry name" value="Metallo-B-lactamas"/>
</dbReference>
<gene>
    <name evidence="3" type="ORF">D9Q98_000091</name>
</gene>
<evidence type="ECO:0000313" key="3">
    <source>
        <dbReference type="EMBL" id="KAI3437639.1"/>
    </source>
</evidence>
<evidence type="ECO:0000313" key="4">
    <source>
        <dbReference type="Proteomes" id="UP001055712"/>
    </source>
</evidence>
<feature type="region of interest" description="Disordered" evidence="1">
    <location>
        <begin position="472"/>
        <end position="493"/>
    </location>
</feature>
<dbReference type="InterPro" id="IPR052159">
    <property type="entry name" value="Competence_DNA_uptake"/>
</dbReference>
<accession>A0A9D4TY68</accession>
<name>A0A9D4TY68_CHLVU</name>
<dbReference type="Proteomes" id="UP001055712">
    <property type="component" value="Unassembled WGS sequence"/>
</dbReference>
<keyword evidence="4" id="KW-1185">Reference proteome</keyword>
<reference evidence="3" key="2">
    <citation type="submission" date="2020-11" db="EMBL/GenBank/DDBJ databases">
        <authorList>
            <person name="Cecchin M."/>
            <person name="Marcolungo L."/>
            <person name="Rossato M."/>
            <person name="Girolomoni L."/>
            <person name="Cosentino E."/>
            <person name="Cuine S."/>
            <person name="Li-Beisson Y."/>
            <person name="Delledonne M."/>
            <person name="Ballottari M."/>
        </authorList>
    </citation>
    <scope>NUCLEOTIDE SEQUENCE</scope>
    <source>
        <strain evidence="3">211/11P</strain>
        <tissue evidence="3">Whole cell</tissue>
    </source>
</reference>
<organism evidence="3 4">
    <name type="scientific">Chlorella vulgaris</name>
    <name type="common">Green alga</name>
    <dbReference type="NCBI Taxonomy" id="3077"/>
    <lineage>
        <taxon>Eukaryota</taxon>
        <taxon>Viridiplantae</taxon>
        <taxon>Chlorophyta</taxon>
        <taxon>core chlorophytes</taxon>
        <taxon>Trebouxiophyceae</taxon>
        <taxon>Chlorellales</taxon>
        <taxon>Chlorellaceae</taxon>
        <taxon>Chlorella clade</taxon>
        <taxon>Chlorella</taxon>
    </lineage>
</organism>
<dbReference type="Pfam" id="PF00753">
    <property type="entry name" value="Lactamase_B"/>
    <property type="match status" value="1"/>
</dbReference>
<protein>
    <recommendedName>
        <fullName evidence="2">Metallo-beta-lactamase domain-containing protein</fullName>
    </recommendedName>
</protein>
<dbReference type="InterPro" id="IPR036866">
    <property type="entry name" value="RibonucZ/Hydroxyglut_hydro"/>
</dbReference>
<dbReference type="Gene3D" id="3.60.15.10">
    <property type="entry name" value="Ribonuclease Z/Hydroxyacylglutathione hydrolase-like"/>
    <property type="match status" value="1"/>
</dbReference>
<comment type="caution">
    <text evidence="3">The sequence shown here is derived from an EMBL/GenBank/DDBJ whole genome shotgun (WGS) entry which is preliminary data.</text>
</comment>
<dbReference type="AlphaFoldDB" id="A0A9D4TY68"/>
<dbReference type="EMBL" id="SIDB01000001">
    <property type="protein sequence ID" value="KAI3437639.1"/>
    <property type="molecule type" value="Genomic_DNA"/>
</dbReference>
<feature type="domain" description="Metallo-beta-lactamase" evidence="2">
    <location>
        <begin position="5"/>
        <end position="228"/>
    </location>
</feature>
<proteinExistence type="predicted"/>
<dbReference type="PANTHER" id="PTHR30619">
    <property type="entry name" value="DNA INTERNALIZATION/COMPETENCE PROTEIN COMEC/REC2"/>
    <property type="match status" value="1"/>
</dbReference>
<dbReference type="SMART" id="SM00849">
    <property type="entry name" value="Lactamase_B"/>
    <property type="match status" value="1"/>
</dbReference>
<reference evidence="3" key="1">
    <citation type="journal article" date="2019" name="Plant J.">
        <title>Chlorella vulgaris genome assembly and annotation reveals the molecular basis for metabolic acclimation to high light conditions.</title>
        <authorList>
            <person name="Cecchin M."/>
            <person name="Marcolungo L."/>
            <person name="Rossato M."/>
            <person name="Girolomoni L."/>
            <person name="Cosentino E."/>
            <person name="Cuine S."/>
            <person name="Li-Beisson Y."/>
            <person name="Delledonne M."/>
            <person name="Ballottari M."/>
        </authorList>
    </citation>
    <scope>NUCLEOTIDE SEQUENCE</scope>
    <source>
        <strain evidence="3">211/11P</strain>
    </source>
</reference>
<sequence>MTTFSDYTFRVISVGAGDASVLIDKGPKPQTTVIDGGTVSRGGEKLFDALTEAGVLKPTLVVISHPDSDHRAGVLYVLEASGGTHIWNKTDPLVVVKNTALNEAKDKSEVATLTNATATGLGFVPYTGSAPLSAMEPFQWYQYDAFTFEADWVNDTSPFNAASALHVHKASGILFTGDALAAEISKFKSTTTLPINLLKVPHHGSRRNCIDRVEADWDQVSQEYLILHLLQTDPNATPIASSKITWGDEVKDCLDKCFTAARTPNRANTETDLAVRIAKYKADCHAGILPTPTDDKYVGLWKDLVTAVMGGTKRKRTDASSDFKAEFQRSLRDLSYLAEDLVNYYYPQKMAAFFKSTGAHNFTVSASGTQHGHPNEETVMGLLIAALDWPGSRTLPNADRVGRHILFTIIHDEDRRKERIESAIGKLHTVKYPADPSKTYADVMLERINAGAANQVLAYLTISTSVARLHASVGSDTRDPRPPLLAAPSSGVP</sequence>
<dbReference type="PANTHER" id="PTHR30619:SF7">
    <property type="entry name" value="BETA-LACTAMASE DOMAIN PROTEIN"/>
    <property type="match status" value="1"/>
</dbReference>
<dbReference type="SUPFAM" id="SSF56281">
    <property type="entry name" value="Metallo-hydrolase/oxidoreductase"/>
    <property type="match status" value="1"/>
</dbReference>
<evidence type="ECO:0000256" key="1">
    <source>
        <dbReference type="SAM" id="MobiDB-lite"/>
    </source>
</evidence>
<evidence type="ECO:0000259" key="2">
    <source>
        <dbReference type="SMART" id="SM00849"/>
    </source>
</evidence>